<dbReference type="EMBL" id="WCTL01000034">
    <property type="protein sequence ID" value="KAB4229128.1"/>
    <property type="molecule type" value="Genomic_DNA"/>
</dbReference>
<accession>A0A139JZU7</accession>
<dbReference type="AlphaFoldDB" id="A0A139JZU7"/>
<protein>
    <submittedName>
        <fullName evidence="1">DUF4249 domain-containing protein</fullName>
    </submittedName>
</protein>
<reference evidence="1 2" key="1">
    <citation type="journal article" date="2019" name="Nat. Med.">
        <title>A library of human gut bacterial isolates paired with longitudinal multiomics data enables mechanistic microbiome research.</title>
        <authorList>
            <person name="Poyet M."/>
            <person name="Groussin M."/>
            <person name="Gibbons S.M."/>
            <person name="Avila-Pacheco J."/>
            <person name="Jiang X."/>
            <person name="Kearney S.M."/>
            <person name="Perrotta A.R."/>
            <person name="Berdy B."/>
            <person name="Zhao S."/>
            <person name="Lieberman T.D."/>
            <person name="Swanson P.K."/>
            <person name="Smith M."/>
            <person name="Roesemann S."/>
            <person name="Alexander J.E."/>
            <person name="Rich S.A."/>
            <person name="Livny J."/>
            <person name="Vlamakis H."/>
            <person name="Clish C."/>
            <person name="Bullock K."/>
            <person name="Deik A."/>
            <person name="Scott J."/>
            <person name="Pierce K.A."/>
            <person name="Xavier R.J."/>
            <person name="Alm E.J."/>
        </authorList>
    </citation>
    <scope>NUCLEOTIDE SEQUENCE [LARGE SCALE GENOMIC DNA]</scope>
    <source>
        <strain evidence="1 2">BIOML-A5</strain>
    </source>
</reference>
<dbReference type="Pfam" id="PF14054">
    <property type="entry name" value="DUF4249"/>
    <property type="match status" value="1"/>
</dbReference>
<dbReference type="Proteomes" id="UP000462376">
    <property type="component" value="Unassembled WGS sequence"/>
</dbReference>
<dbReference type="RefSeq" id="WP_061412308.1">
    <property type="nucleotide sequence ID" value="NZ_KQ968362.1"/>
</dbReference>
<name>A0A139JZU7_BACUN</name>
<sequence>MKNKIYWVICICPLWLFLSNCVDKFNAHLPESSIGLLIVEGSIISDSAVVFSLSRSFSLDVEGVPPDFNKVDAEVCVTGEDGSSFSGVALGNGKYRVAVGTLHRDVRYSLKIVYEGDTYISEPQYPIGTESIDDVTYEQQGEYGDVSIRFSMQSKDAACYFWNYEEDWEVRAVYNPMCAYDPDTDKVVDYDARPYSRGWCHSESSEIIIGNMEINKDNRVKDKCLYSIEADDIRFSCCYSTIVKQRKISKGEYEYYQEKIKLNEEMGGLFVPQPSELPSNIRCESSDKQAIGYVGVSLNVAEYRIFISTDDIQYRLPEGYCQGAKGLKEEYTFLDLYLMGYTIAYPDPDPRTGFKGYAWVSGGCTDVCYLGASLEKPSFWPVEINLF</sequence>
<evidence type="ECO:0000313" key="1">
    <source>
        <dbReference type="EMBL" id="KAB4229128.1"/>
    </source>
</evidence>
<evidence type="ECO:0000313" key="2">
    <source>
        <dbReference type="Proteomes" id="UP000462376"/>
    </source>
</evidence>
<comment type="caution">
    <text evidence="1">The sequence shown here is derived from an EMBL/GenBank/DDBJ whole genome shotgun (WGS) entry which is preliminary data.</text>
</comment>
<proteinExistence type="predicted"/>
<dbReference type="STRING" id="820.ERS852554_02194"/>
<gene>
    <name evidence="1" type="ORF">GAP47_20950</name>
</gene>
<organism evidence="1 2">
    <name type="scientific">Bacteroides uniformis</name>
    <dbReference type="NCBI Taxonomy" id="820"/>
    <lineage>
        <taxon>Bacteria</taxon>
        <taxon>Pseudomonadati</taxon>
        <taxon>Bacteroidota</taxon>
        <taxon>Bacteroidia</taxon>
        <taxon>Bacteroidales</taxon>
        <taxon>Bacteroidaceae</taxon>
        <taxon>Bacteroides</taxon>
    </lineage>
</organism>
<dbReference type="InterPro" id="IPR025345">
    <property type="entry name" value="DUF4249"/>
</dbReference>